<evidence type="ECO:0000313" key="6">
    <source>
        <dbReference type="Proteomes" id="UP000198832"/>
    </source>
</evidence>
<protein>
    <submittedName>
        <fullName evidence="5">Predicted dehydrogenase</fullName>
    </submittedName>
</protein>
<dbReference type="EMBL" id="FOLB01000002">
    <property type="protein sequence ID" value="SFB84365.1"/>
    <property type="molecule type" value="Genomic_DNA"/>
</dbReference>
<feature type="domain" description="GFO/IDH/MocA-like oxidoreductase" evidence="4">
    <location>
        <begin position="144"/>
        <end position="254"/>
    </location>
</feature>
<reference evidence="5 6" key="1">
    <citation type="submission" date="2016-10" db="EMBL/GenBank/DDBJ databases">
        <authorList>
            <person name="de Groot N.N."/>
        </authorList>
    </citation>
    <scope>NUCLEOTIDE SEQUENCE [LARGE SCALE GENOMIC DNA]</scope>
    <source>
        <strain evidence="5 6">CGMCC 1.7056</strain>
    </source>
</reference>
<dbReference type="GO" id="GO:0000166">
    <property type="term" value="F:nucleotide binding"/>
    <property type="evidence" value="ECO:0007669"/>
    <property type="project" value="InterPro"/>
</dbReference>
<accession>A0A1I1EB71</accession>
<sequence>MTTEPVRWGILATGAIAHAFARDLVATPGAELVAVGSRTAESAAAFAQEYAGHGPLPRAHGSYEELVGDPDVEVVYVATPHALHLDNARLALEAGKHVLCEKPLTLSTGDAETLIALAAERGLLLMEAMWTATHPLVRCLLAGMREGRFGTPRQVHADLGSRVDADPTSRMFDPALGAGALLDMGIYPLTFAHLVLGRAERLVATGDVRPGAGGSFDMDVAIAGRYPAGAVAALTASMSSWSPGTATVATDLGRIDVDVVFRPTRITFTPHGGDPVKLDGVEPLIGQGYGNEALEAGRCVRAGLLESPLVPHAQTLTVLGQMDEIRRQLGVVYPA</sequence>
<dbReference type="OrthoDB" id="9815825at2"/>
<dbReference type="GO" id="GO:0016491">
    <property type="term" value="F:oxidoreductase activity"/>
    <property type="evidence" value="ECO:0007669"/>
    <property type="project" value="UniProtKB-KW"/>
</dbReference>
<dbReference type="RefSeq" id="WP_091120028.1">
    <property type="nucleotide sequence ID" value="NZ_FOLB01000002.1"/>
</dbReference>
<evidence type="ECO:0000256" key="1">
    <source>
        <dbReference type="ARBA" id="ARBA00010928"/>
    </source>
</evidence>
<feature type="domain" description="Gfo/Idh/MocA-like oxidoreductase N-terminal" evidence="3">
    <location>
        <begin position="7"/>
        <end position="127"/>
    </location>
</feature>
<evidence type="ECO:0000259" key="4">
    <source>
        <dbReference type="Pfam" id="PF22725"/>
    </source>
</evidence>
<dbReference type="InterPro" id="IPR055170">
    <property type="entry name" value="GFO_IDH_MocA-like_dom"/>
</dbReference>
<dbReference type="InterPro" id="IPR036291">
    <property type="entry name" value="NAD(P)-bd_dom_sf"/>
</dbReference>
<dbReference type="PANTHER" id="PTHR22604:SF105">
    <property type="entry name" value="TRANS-1,2-DIHYDROBENZENE-1,2-DIOL DEHYDROGENASE"/>
    <property type="match status" value="1"/>
</dbReference>
<dbReference type="SUPFAM" id="SSF51735">
    <property type="entry name" value="NAD(P)-binding Rossmann-fold domains"/>
    <property type="match status" value="1"/>
</dbReference>
<proteinExistence type="inferred from homology"/>
<dbReference type="Proteomes" id="UP000198832">
    <property type="component" value="Unassembled WGS sequence"/>
</dbReference>
<keyword evidence="6" id="KW-1185">Reference proteome</keyword>
<evidence type="ECO:0000313" key="5">
    <source>
        <dbReference type="EMBL" id="SFB84365.1"/>
    </source>
</evidence>
<comment type="similarity">
    <text evidence="1">Belongs to the Gfo/Idh/MocA family.</text>
</comment>
<dbReference type="PANTHER" id="PTHR22604">
    <property type="entry name" value="OXIDOREDUCTASES"/>
    <property type="match status" value="1"/>
</dbReference>
<evidence type="ECO:0000259" key="3">
    <source>
        <dbReference type="Pfam" id="PF01408"/>
    </source>
</evidence>
<keyword evidence="2" id="KW-0560">Oxidoreductase</keyword>
<evidence type="ECO:0000256" key="2">
    <source>
        <dbReference type="ARBA" id="ARBA00023002"/>
    </source>
</evidence>
<name>A0A1I1EB71_9ACTN</name>
<dbReference type="AlphaFoldDB" id="A0A1I1EB71"/>
<organism evidence="5 6">
    <name type="scientific">Nocardioides terrae</name>
    <dbReference type="NCBI Taxonomy" id="574651"/>
    <lineage>
        <taxon>Bacteria</taxon>
        <taxon>Bacillati</taxon>
        <taxon>Actinomycetota</taxon>
        <taxon>Actinomycetes</taxon>
        <taxon>Propionibacteriales</taxon>
        <taxon>Nocardioidaceae</taxon>
        <taxon>Nocardioides</taxon>
    </lineage>
</organism>
<dbReference type="Pfam" id="PF22725">
    <property type="entry name" value="GFO_IDH_MocA_C3"/>
    <property type="match status" value="1"/>
</dbReference>
<gene>
    <name evidence="5" type="ORF">SAMN04487968_1023</name>
</gene>
<dbReference type="InterPro" id="IPR050984">
    <property type="entry name" value="Gfo/Idh/MocA_domain"/>
</dbReference>
<dbReference type="Gene3D" id="3.40.50.720">
    <property type="entry name" value="NAD(P)-binding Rossmann-like Domain"/>
    <property type="match status" value="1"/>
</dbReference>
<dbReference type="InterPro" id="IPR000683">
    <property type="entry name" value="Gfo/Idh/MocA-like_OxRdtase_N"/>
</dbReference>
<dbReference type="Pfam" id="PF01408">
    <property type="entry name" value="GFO_IDH_MocA"/>
    <property type="match status" value="1"/>
</dbReference>
<dbReference type="STRING" id="574651.SAMN04487968_1023"/>
<dbReference type="Gene3D" id="3.30.360.10">
    <property type="entry name" value="Dihydrodipicolinate Reductase, domain 2"/>
    <property type="match status" value="1"/>
</dbReference>
<dbReference type="SUPFAM" id="SSF55347">
    <property type="entry name" value="Glyceraldehyde-3-phosphate dehydrogenase-like, C-terminal domain"/>
    <property type="match status" value="1"/>
</dbReference>